<sequence length="64" mass="6810">MGRLVSAIPDTATVVPAAQVPVPPQTQLTLAANFMMNAIYTIDIELPEDIAMTYSSNVCDNIAT</sequence>
<dbReference type="STRING" id="1384057.CD33_14920"/>
<dbReference type="Proteomes" id="UP000030408">
    <property type="component" value="Unassembled WGS sequence"/>
</dbReference>
<name>A0A0A3HPC2_9BACL</name>
<comment type="caution">
    <text evidence="1">The sequence shown here is derived from an EMBL/GenBank/DDBJ whole genome shotgun (WGS) entry which is preliminary data.</text>
</comment>
<organism evidence="1 2">
    <name type="scientific">Ureibacillus sinduriensis BLB-1 = JCM 15800</name>
    <dbReference type="NCBI Taxonomy" id="1384057"/>
    <lineage>
        <taxon>Bacteria</taxon>
        <taxon>Bacillati</taxon>
        <taxon>Bacillota</taxon>
        <taxon>Bacilli</taxon>
        <taxon>Bacillales</taxon>
        <taxon>Caryophanaceae</taxon>
        <taxon>Ureibacillus</taxon>
    </lineage>
</organism>
<dbReference type="EMBL" id="JPVO01000054">
    <property type="protein sequence ID" value="KGR74391.1"/>
    <property type="molecule type" value="Genomic_DNA"/>
</dbReference>
<reference evidence="1 2" key="1">
    <citation type="submission" date="2014-02" db="EMBL/GenBank/DDBJ databases">
        <title>Draft genome sequence of Lysinibacillus sinduriensis JCM 15800.</title>
        <authorList>
            <person name="Zhang F."/>
            <person name="Wang G."/>
            <person name="Zhang L."/>
        </authorList>
    </citation>
    <scope>NUCLEOTIDE SEQUENCE [LARGE SCALE GENOMIC DNA]</scope>
    <source>
        <strain evidence="1 2">JCM 15800</strain>
    </source>
</reference>
<evidence type="ECO:0000313" key="1">
    <source>
        <dbReference type="EMBL" id="KGR74391.1"/>
    </source>
</evidence>
<keyword evidence="2" id="KW-1185">Reference proteome</keyword>
<protein>
    <submittedName>
        <fullName evidence="1">Uncharacterized protein</fullName>
    </submittedName>
</protein>
<accession>A0A0A3HPC2</accession>
<evidence type="ECO:0000313" key="2">
    <source>
        <dbReference type="Proteomes" id="UP000030408"/>
    </source>
</evidence>
<gene>
    <name evidence="1" type="ORF">CD33_14920</name>
</gene>
<dbReference type="AlphaFoldDB" id="A0A0A3HPC2"/>
<proteinExistence type="predicted"/>